<evidence type="ECO:0000313" key="2">
    <source>
        <dbReference type="EMBL" id="MDT0498678.1"/>
    </source>
</evidence>
<dbReference type="Pfam" id="PF09838">
    <property type="entry name" value="DUF2065"/>
    <property type="match status" value="1"/>
</dbReference>
<evidence type="ECO:0000256" key="1">
    <source>
        <dbReference type="SAM" id="Phobius"/>
    </source>
</evidence>
<proteinExistence type="predicted"/>
<dbReference type="EMBL" id="JAVRIC010000024">
    <property type="protein sequence ID" value="MDT0498678.1"/>
    <property type="molecule type" value="Genomic_DNA"/>
</dbReference>
<keyword evidence="1" id="KW-0472">Membrane</keyword>
<accession>A0ABU2WLC2</accession>
<sequence>MWDDLLRALALVLVIEGLMPFAFPGRWRQILLRMASLDDKQMRTAGLIAMVVGIVLLQLVQFLR</sequence>
<keyword evidence="1" id="KW-0812">Transmembrane</keyword>
<gene>
    <name evidence="2" type="ORF">RM530_15115</name>
</gene>
<reference evidence="2 3" key="1">
    <citation type="submission" date="2023-09" db="EMBL/GenBank/DDBJ databases">
        <authorList>
            <person name="Rey-Velasco X."/>
        </authorList>
    </citation>
    <scope>NUCLEOTIDE SEQUENCE [LARGE SCALE GENOMIC DNA]</scope>
    <source>
        <strain evidence="2 3">W345</strain>
    </source>
</reference>
<keyword evidence="1" id="KW-1133">Transmembrane helix</keyword>
<dbReference type="PANTHER" id="PTHR38602:SF1">
    <property type="entry name" value="INNER MEMBRANE PROTEIN"/>
    <property type="match status" value="1"/>
</dbReference>
<evidence type="ECO:0000313" key="3">
    <source>
        <dbReference type="Proteomes" id="UP001254608"/>
    </source>
</evidence>
<comment type="caution">
    <text evidence="2">The sequence shown here is derived from an EMBL/GenBank/DDBJ whole genome shotgun (WGS) entry which is preliminary data.</text>
</comment>
<dbReference type="RefSeq" id="WP_311366090.1">
    <property type="nucleotide sequence ID" value="NZ_JAVRIC010000024.1"/>
</dbReference>
<protein>
    <submittedName>
        <fullName evidence="2">DUF2065 domain-containing protein</fullName>
    </submittedName>
</protein>
<organism evidence="2 3">
    <name type="scientific">Banduia mediterranea</name>
    <dbReference type="NCBI Taxonomy" id="3075609"/>
    <lineage>
        <taxon>Bacteria</taxon>
        <taxon>Pseudomonadati</taxon>
        <taxon>Pseudomonadota</taxon>
        <taxon>Gammaproteobacteria</taxon>
        <taxon>Nevskiales</taxon>
        <taxon>Algiphilaceae</taxon>
        <taxon>Banduia</taxon>
    </lineage>
</organism>
<feature type="transmembrane region" description="Helical" evidence="1">
    <location>
        <begin position="6"/>
        <end position="23"/>
    </location>
</feature>
<dbReference type="Proteomes" id="UP001254608">
    <property type="component" value="Unassembled WGS sequence"/>
</dbReference>
<keyword evidence="3" id="KW-1185">Reference proteome</keyword>
<name>A0ABU2WLC2_9GAMM</name>
<dbReference type="PANTHER" id="PTHR38602">
    <property type="entry name" value="INNER MEMBRANE PROTEIN-RELATED"/>
    <property type="match status" value="1"/>
</dbReference>
<feature type="transmembrane region" description="Helical" evidence="1">
    <location>
        <begin position="44"/>
        <end position="63"/>
    </location>
</feature>
<dbReference type="InterPro" id="IPR019201">
    <property type="entry name" value="DUF2065"/>
</dbReference>